<dbReference type="InterPro" id="IPR008966">
    <property type="entry name" value="Adhesion_dom_sf"/>
</dbReference>
<comment type="caution">
    <text evidence="7">The sequence shown here is derived from an EMBL/GenBank/DDBJ whole genome shotgun (WGS) entry which is preliminary data.</text>
</comment>
<comment type="subcellular location">
    <subcellularLocation>
        <location evidence="1">Fimbrium</location>
    </subcellularLocation>
</comment>
<feature type="signal peptide" evidence="5">
    <location>
        <begin position="1"/>
        <end position="24"/>
    </location>
</feature>
<feature type="chain" id="PRO_5040852972" evidence="5">
    <location>
        <begin position="25"/>
        <end position="174"/>
    </location>
</feature>
<protein>
    <submittedName>
        <fullName evidence="7">Type 1 fimbrial protein</fullName>
    </submittedName>
</protein>
<dbReference type="GO" id="GO:0009289">
    <property type="term" value="C:pilus"/>
    <property type="evidence" value="ECO:0007669"/>
    <property type="project" value="UniProtKB-SubCell"/>
</dbReference>
<dbReference type="Proteomes" id="UP001154860">
    <property type="component" value="Unassembled WGS sequence"/>
</dbReference>
<sequence>MNIRTLPILLLAITAALDAPNTQAATTGSLKFVGQINAGTCNLAAGDVNRSITLPAVKVSDFDSTLIAGAFDFEISAECESDLRNVIFQFTGTPDPISTWRFANTGTAEGIALWLYSRIGGVEETIRANGTNNTRTIAVSSSRAILPLGAAYFKTKAVAQGTLASTATVSITYN</sequence>
<organism evidence="7 8">
    <name type="scientific">Pseudomonas lactucae</name>
    <dbReference type="NCBI Taxonomy" id="2813360"/>
    <lineage>
        <taxon>Bacteria</taxon>
        <taxon>Pseudomonadati</taxon>
        <taxon>Pseudomonadota</taxon>
        <taxon>Gammaproteobacteria</taxon>
        <taxon>Pseudomonadales</taxon>
        <taxon>Pseudomonadaceae</taxon>
        <taxon>Pseudomonas</taxon>
    </lineage>
</organism>
<accession>A0A9X0Y6S1</accession>
<dbReference type="Pfam" id="PF00419">
    <property type="entry name" value="Fimbrial"/>
    <property type="match status" value="1"/>
</dbReference>
<evidence type="ECO:0000259" key="6">
    <source>
        <dbReference type="Pfam" id="PF00419"/>
    </source>
</evidence>
<evidence type="ECO:0000256" key="2">
    <source>
        <dbReference type="ARBA" id="ARBA00006671"/>
    </source>
</evidence>
<dbReference type="PANTHER" id="PTHR33420">
    <property type="entry name" value="FIMBRIAL SUBUNIT ELFA-RELATED"/>
    <property type="match status" value="1"/>
</dbReference>
<dbReference type="SUPFAM" id="SSF49401">
    <property type="entry name" value="Bacterial adhesins"/>
    <property type="match status" value="1"/>
</dbReference>
<evidence type="ECO:0000313" key="8">
    <source>
        <dbReference type="Proteomes" id="UP001154860"/>
    </source>
</evidence>
<dbReference type="InterPro" id="IPR050263">
    <property type="entry name" value="Bact_Fimbrial_Adh_Pro"/>
</dbReference>
<dbReference type="GO" id="GO:0043709">
    <property type="term" value="P:cell adhesion involved in single-species biofilm formation"/>
    <property type="evidence" value="ECO:0007669"/>
    <property type="project" value="TreeGrafter"/>
</dbReference>
<keyword evidence="4" id="KW-0281">Fimbrium</keyword>
<keyword evidence="8" id="KW-1185">Reference proteome</keyword>
<reference evidence="7 8" key="1">
    <citation type="journal article" date="2021" name="Int. J. Syst. Evol. Microbiol.">
        <title>Pseudomonas lactucae sp. nov., a pathogen causing bacterial rot of lettuce in Japan.</title>
        <authorList>
            <person name="Sawada H."/>
            <person name="Fujikawa T."/>
            <person name="Satou M."/>
        </authorList>
    </citation>
    <scope>NUCLEOTIDE SEQUENCE [LARGE SCALE GENOMIC DNA]</scope>
    <source>
        <strain evidence="7 8">MAFF 301381</strain>
    </source>
</reference>
<dbReference type="PANTHER" id="PTHR33420:SF3">
    <property type="entry name" value="FIMBRIAL SUBUNIT ELFA"/>
    <property type="match status" value="1"/>
</dbReference>
<dbReference type="InterPro" id="IPR036937">
    <property type="entry name" value="Adhesion_dom_fimbrial_sf"/>
</dbReference>
<gene>
    <name evidence="7" type="ORF">JWR99_00895</name>
</gene>
<evidence type="ECO:0000256" key="5">
    <source>
        <dbReference type="SAM" id="SignalP"/>
    </source>
</evidence>
<dbReference type="InterPro" id="IPR000259">
    <property type="entry name" value="Adhesion_dom_fimbrial"/>
</dbReference>
<evidence type="ECO:0000256" key="4">
    <source>
        <dbReference type="ARBA" id="ARBA00023263"/>
    </source>
</evidence>
<evidence type="ECO:0000313" key="7">
    <source>
        <dbReference type="EMBL" id="MBN2974624.1"/>
    </source>
</evidence>
<feature type="domain" description="Fimbrial-type adhesion" evidence="6">
    <location>
        <begin position="32"/>
        <end position="173"/>
    </location>
</feature>
<dbReference type="EMBL" id="JAFHKJ010000005">
    <property type="protein sequence ID" value="MBN2974624.1"/>
    <property type="molecule type" value="Genomic_DNA"/>
</dbReference>
<keyword evidence="3 5" id="KW-0732">Signal</keyword>
<evidence type="ECO:0000256" key="1">
    <source>
        <dbReference type="ARBA" id="ARBA00004561"/>
    </source>
</evidence>
<dbReference type="Gene3D" id="2.60.40.1090">
    <property type="entry name" value="Fimbrial-type adhesion domain"/>
    <property type="match status" value="1"/>
</dbReference>
<dbReference type="AlphaFoldDB" id="A0A9X0Y6S1"/>
<evidence type="ECO:0000256" key="3">
    <source>
        <dbReference type="ARBA" id="ARBA00022729"/>
    </source>
</evidence>
<name>A0A9X0Y6S1_9PSED</name>
<dbReference type="RefSeq" id="WP_078731205.1">
    <property type="nucleotide sequence ID" value="NZ_JAFHKI010000118.1"/>
</dbReference>
<proteinExistence type="inferred from homology"/>
<comment type="similarity">
    <text evidence="2">Belongs to the fimbrial protein family.</text>
</comment>
<reference evidence="7 8" key="2">
    <citation type="journal article" date="2023" name="Plant Pathol.">
        <title>Dismantling and reorganizing Pseudomonas marginalis sensu#lato.</title>
        <authorList>
            <person name="Sawada H."/>
            <person name="Fujikawa T."/>
            <person name="Satou M."/>
        </authorList>
    </citation>
    <scope>NUCLEOTIDE SEQUENCE [LARGE SCALE GENOMIC DNA]</scope>
    <source>
        <strain evidence="7 8">MAFF 301381</strain>
    </source>
</reference>